<evidence type="ECO:0000256" key="1">
    <source>
        <dbReference type="ARBA" id="ARBA00022737"/>
    </source>
</evidence>
<dbReference type="GO" id="GO:0003723">
    <property type="term" value="F:RNA binding"/>
    <property type="evidence" value="ECO:0007669"/>
    <property type="project" value="InterPro"/>
</dbReference>
<dbReference type="InterPro" id="IPR046848">
    <property type="entry name" value="E_motif"/>
</dbReference>
<comment type="caution">
    <text evidence="3">The sequence shown here is derived from an EMBL/GenBank/DDBJ whole genome shotgun (WGS) entry which is preliminary data.</text>
</comment>
<name>A0A835RUM5_VANPL</name>
<protein>
    <recommendedName>
        <fullName evidence="5">Pentatricopeptide repeat-containing protein</fullName>
    </recommendedName>
</protein>
<feature type="repeat" description="PPR" evidence="2">
    <location>
        <begin position="342"/>
        <end position="376"/>
    </location>
</feature>
<dbReference type="InterPro" id="IPR011990">
    <property type="entry name" value="TPR-like_helical_dom_sf"/>
</dbReference>
<dbReference type="AlphaFoldDB" id="A0A835RUM5"/>
<dbReference type="Pfam" id="PF01535">
    <property type="entry name" value="PPR"/>
    <property type="match status" value="8"/>
</dbReference>
<gene>
    <name evidence="3" type="ORF">HPP92_003551</name>
</gene>
<dbReference type="GO" id="GO:0009451">
    <property type="term" value="P:RNA modification"/>
    <property type="evidence" value="ECO:0007669"/>
    <property type="project" value="InterPro"/>
</dbReference>
<dbReference type="Gene3D" id="1.25.40.10">
    <property type="entry name" value="Tetratricopeptide repeat domain"/>
    <property type="match status" value="4"/>
</dbReference>
<dbReference type="Pfam" id="PF20431">
    <property type="entry name" value="E_motif"/>
    <property type="match status" value="1"/>
</dbReference>
<dbReference type="Pfam" id="PF13812">
    <property type="entry name" value="PPR_3"/>
    <property type="match status" value="1"/>
</dbReference>
<proteinExistence type="predicted"/>
<evidence type="ECO:0000256" key="2">
    <source>
        <dbReference type="PROSITE-ProRule" id="PRU00708"/>
    </source>
</evidence>
<keyword evidence="4" id="KW-1185">Reference proteome</keyword>
<evidence type="ECO:0008006" key="5">
    <source>
        <dbReference type="Google" id="ProtNLM"/>
    </source>
</evidence>
<dbReference type="PANTHER" id="PTHR47926">
    <property type="entry name" value="PENTATRICOPEPTIDE REPEAT-CONTAINING PROTEIN"/>
    <property type="match status" value="1"/>
</dbReference>
<dbReference type="NCBIfam" id="TIGR00756">
    <property type="entry name" value="PPR"/>
    <property type="match status" value="4"/>
</dbReference>
<dbReference type="FunFam" id="1.25.40.10:FF:000090">
    <property type="entry name" value="Pentatricopeptide repeat-containing protein, chloroplastic"/>
    <property type="match status" value="1"/>
</dbReference>
<evidence type="ECO:0000313" key="4">
    <source>
        <dbReference type="Proteomes" id="UP000636800"/>
    </source>
</evidence>
<accession>A0A835RUM5</accession>
<reference evidence="3 4" key="1">
    <citation type="journal article" date="2020" name="Nat. Food">
        <title>A phased Vanilla planifolia genome enables genetic improvement of flavour and production.</title>
        <authorList>
            <person name="Hasing T."/>
            <person name="Tang H."/>
            <person name="Brym M."/>
            <person name="Khazi F."/>
            <person name="Huang T."/>
            <person name="Chambers A.H."/>
        </authorList>
    </citation>
    <scope>NUCLEOTIDE SEQUENCE [LARGE SCALE GENOMIC DNA]</scope>
    <source>
        <tissue evidence="3">Leaf</tissue>
    </source>
</reference>
<dbReference type="PANTHER" id="PTHR47926:SF347">
    <property type="entry name" value="PENTATRICOPEPTIDE REPEAT-CONTAINING PROTEIN"/>
    <property type="match status" value="1"/>
</dbReference>
<feature type="repeat" description="PPR" evidence="2">
    <location>
        <begin position="45"/>
        <end position="79"/>
    </location>
</feature>
<dbReference type="EMBL" id="JADCNL010000001">
    <property type="protein sequence ID" value="KAG0498860.1"/>
    <property type="molecule type" value="Genomic_DNA"/>
</dbReference>
<keyword evidence="1" id="KW-0677">Repeat</keyword>
<dbReference type="Proteomes" id="UP000636800">
    <property type="component" value="Chromosome 1"/>
</dbReference>
<organism evidence="3 4">
    <name type="scientific">Vanilla planifolia</name>
    <name type="common">Vanilla</name>
    <dbReference type="NCBI Taxonomy" id="51239"/>
    <lineage>
        <taxon>Eukaryota</taxon>
        <taxon>Viridiplantae</taxon>
        <taxon>Streptophyta</taxon>
        <taxon>Embryophyta</taxon>
        <taxon>Tracheophyta</taxon>
        <taxon>Spermatophyta</taxon>
        <taxon>Magnoliopsida</taxon>
        <taxon>Liliopsida</taxon>
        <taxon>Asparagales</taxon>
        <taxon>Orchidaceae</taxon>
        <taxon>Vanilloideae</taxon>
        <taxon>Vanilleae</taxon>
        <taxon>Vanilla</taxon>
    </lineage>
</organism>
<sequence length="529" mass="58021">MKSFSIKLFLVPRRASSLPSTATSFTSQCRPTSHLFDEIPHLDHDPCRFNALLSYHVRAGEPAFALQLFQQMRSLGVPLDSYSFPPVLSACSTSQASGRQVHALMLKFGCISSPITATSLLDMYSSNSPINDVLSVFDEMLEKDTVAWNALLSSLITHGLAADAFAAFRSMVSSRVYFNGFTLCSLLKACVALRALNKGRQIHAWVIVTAYDSLVMATALVALYSSVGQVEAAMEVFNGLESPKDLAIFNALANACVKNGRFNDVFELLVKVKPLDERMLTSAITACSESFNLAYGKQTHCIILRYGLQLDTILCNALINMYSKCGDLHSAHLVFTRIEKKNVASWTSIIDSYGSHGRGNEALTLFQRMEEEEVSCSVLPNAVTFLSVLSACSHSGMVNEAKECFFLMKDKYAIDPGPEHYACLIDLLGRAGKVEEAWDLFCSLYESRNGLTSSVCVAMLNACTVGMDFAKGDEVAKHLLKLGTPNSSNYVQVSNFYGAFGRWLGVEELRTGFSRRGLKKQFGTSHVAV</sequence>
<dbReference type="FunFam" id="1.25.40.10:FF:000382">
    <property type="entry name" value="Pentatricopeptide repeat-containing protein"/>
    <property type="match status" value="1"/>
</dbReference>
<feature type="repeat" description="PPR" evidence="2">
    <location>
        <begin position="144"/>
        <end position="178"/>
    </location>
</feature>
<dbReference type="InterPro" id="IPR046960">
    <property type="entry name" value="PPR_At4g14850-like_plant"/>
</dbReference>
<evidence type="ECO:0000313" key="3">
    <source>
        <dbReference type="EMBL" id="KAG0498860.1"/>
    </source>
</evidence>
<feature type="repeat" description="PPR" evidence="2">
    <location>
        <begin position="311"/>
        <end position="341"/>
    </location>
</feature>
<dbReference type="PROSITE" id="PS51375">
    <property type="entry name" value="PPR"/>
    <property type="match status" value="4"/>
</dbReference>
<dbReference type="InterPro" id="IPR002885">
    <property type="entry name" value="PPR_rpt"/>
</dbReference>